<evidence type="ECO:0000256" key="3">
    <source>
        <dbReference type="ARBA" id="ARBA00022989"/>
    </source>
</evidence>
<dbReference type="GO" id="GO:0005524">
    <property type="term" value="F:ATP binding"/>
    <property type="evidence" value="ECO:0007669"/>
    <property type="project" value="UniProtKB-KW"/>
</dbReference>
<dbReference type="PROSITE" id="PS50929">
    <property type="entry name" value="ABC_TM1F"/>
    <property type="match status" value="1"/>
</dbReference>
<evidence type="ECO:0000259" key="8">
    <source>
        <dbReference type="PROSITE" id="PS50929"/>
    </source>
</evidence>
<organism evidence="9 10">
    <name type="scientific">Actinacidiphila epipremni</name>
    <dbReference type="NCBI Taxonomy" id="2053013"/>
    <lineage>
        <taxon>Bacteria</taxon>
        <taxon>Bacillati</taxon>
        <taxon>Actinomycetota</taxon>
        <taxon>Actinomycetes</taxon>
        <taxon>Kitasatosporales</taxon>
        <taxon>Streptomycetaceae</taxon>
        <taxon>Actinacidiphila</taxon>
    </lineage>
</organism>
<dbReference type="InterPro" id="IPR011527">
    <property type="entry name" value="ABC1_TM_dom"/>
</dbReference>
<feature type="region of interest" description="Disordered" evidence="5">
    <location>
        <begin position="1"/>
        <end position="22"/>
    </location>
</feature>
<feature type="transmembrane region" description="Helical" evidence="6">
    <location>
        <begin position="173"/>
        <end position="193"/>
    </location>
</feature>
<dbReference type="RefSeq" id="WP_167985608.1">
    <property type="nucleotide sequence ID" value="NZ_JAATEJ010000024.1"/>
</dbReference>
<evidence type="ECO:0000256" key="5">
    <source>
        <dbReference type="SAM" id="MobiDB-lite"/>
    </source>
</evidence>
<evidence type="ECO:0000256" key="2">
    <source>
        <dbReference type="ARBA" id="ARBA00022692"/>
    </source>
</evidence>
<comment type="caution">
    <text evidence="9">The sequence shown here is derived from an EMBL/GenBank/DDBJ whole genome shotgun (WGS) entry which is preliminary data.</text>
</comment>
<proteinExistence type="predicted"/>
<name>A0ABX0ZUT0_9ACTN</name>
<evidence type="ECO:0000256" key="4">
    <source>
        <dbReference type="ARBA" id="ARBA00023136"/>
    </source>
</evidence>
<keyword evidence="9" id="KW-0547">Nucleotide-binding</keyword>
<protein>
    <submittedName>
        <fullName evidence="9">ABC transporter ATP-binding protein</fullName>
    </submittedName>
</protein>
<dbReference type="PROSITE" id="PS50893">
    <property type="entry name" value="ABC_TRANSPORTER_2"/>
    <property type="match status" value="1"/>
</dbReference>
<gene>
    <name evidence="9" type="ORF">HCN08_25615</name>
</gene>
<dbReference type="PROSITE" id="PS00211">
    <property type="entry name" value="ABC_TRANSPORTER_1"/>
    <property type="match status" value="1"/>
</dbReference>
<sequence length="602" mass="61923">MAAPVLTRGPRRTPARPATGPVPVGSSRQLLWGALRTRRRDLLAASVLYSTHQLGESMVPVVIGLTISHAVDHGSRASIGLWLGVLAADFVLLSMSYRFGARASMRAKQHTGHQVRMWLTDRVVGPAGGVSHPPGDLLSRASSDADRVGAYAGMFAIAVAAAVVLTAATAVLLSFSLLLGAVIVAGTAVLLVAQNSASRLLRRRSGTEQHQRARATTLAEDLVRGLRVLKGIGAQRNAADAYCRASRTAGAASLHATSSQATLASVGALLTGLYLTAITGLGGWLALDGRLDLGRLVAALGLAQFVIGPMRVLSGASAAYARALASAERVREVLASESAVQDAVQVQVQVQVQDAAQQQHTAVGRGGKGAGEIAFAGVALGGAADRAALRLEAVVPAGTMTGVVCGDPVAAARIPHLLAREHDPSSGTVLLDHVPIRDLPLDDLRARVLVSPHEAVLLPGTVADNLAALAAEPAAVERAAAAAFADQVVEAVPAGERTPVGDRGEALSGGQRQRVALARVLAAAPPVLVLHDPTTAVDAVTEAGIAARVGRLRQGLTTLVVTTSPAWLARCDQVVLLTPGGCRVAPHTALLGEDAYRELVAR</sequence>
<feature type="transmembrane region" description="Helical" evidence="6">
    <location>
        <begin position="263"/>
        <end position="287"/>
    </location>
</feature>
<evidence type="ECO:0000313" key="9">
    <source>
        <dbReference type="EMBL" id="NJP46755.1"/>
    </source>
</evidence>
<dbReference type="InterPro" id="IPR027417">
    <property type="entry name" value="P-loop_NTPase"/>
</dbReference>
<dbReference type="SUPFAM" id="SSF90123">
    <property type="entry name" value="ABC transporter transmembrane region"/>
    <property type="match status" value="1"/>
</dbReference>
<dbReference type="SUPFAM" id="SSF52540">
    <property type="entry name" value="P-loop containing nucleoside triphosphate hydrolases"/>
    <property type="match status" value="1"/>
</dbReference>
<dbReference type="PANTHER" id="PTHR43394:SF1">
    <property type="entry name" value="ATP-BINDING CASSETTE SUB-FAMILY B MEMBER 10, MITOCHONDRIAL"/>
    <property type="match status" value="1"/>
</dbReference>
<feature type="transmembrane region" description="Helical" evidence="6">
    <location>
        <begin position="148"/>
        <end position="167"/>
    </location>
</feature>
<dbReference type="EMBL" id="JAATEJ010000024">
    <property type="protein sequence ID" value="NJP46755.1"/>
    <property type="molecule type" value="Genomic_DNA"/>
</dbReference>
<evidence type="ECO:0000313" key="10">
    <source>
        <dbReference type="Proteomes" id="UP000734511"/>
    </source>
</evidence>
<evidence type="ECO:0000259" key="7">
    <source>
        <dbReference type="PROSITE" id="PS50893"/>
    </source>
</evidence>
<keyword evidence="3 6" id="KW-1133">Transmembrane helix</keyword>
<dbReference type="Proteomes" id="UP000734511">
    <property type="component" value="Unassembled WGS sequence"/>
</dbReference>
<dbReference type="InterPro" id="IPR039421">
    <property type="entry name" value="Type_1_exporter"/>
</dbReference>
<dbReference type="Pfam" id="PF00005">
    <property type="entry name" value="ABC_tran"/>
    <property type="match status" value="1"/>
</dbReference>
<feature type="domain" description="ABC transporter" evidence="7">
    <location>
        <begin position="373"/>
        <end position="602"/>
    </location>
</feature>
<keyword evidence="9" id="KW-0067">ATP-binding</keyword>
<feature type="transmembrane region" description="Helical" evidence="6">
    <location>
        <begin position="42"/>
        <end position="67"/>
    </location>
</feature>
<dbReference type="InterPro" id="IPR003439">
    <property type="entry name" value="ABC_transporter-like_ATP-bd"/>
</dbReference>
<feature type="transmembrane region" description="Helical" evidence="6">
    <location>
        <begin position="79"/>
        <end position="99"/>
    </location>
</feature>
<dbReference type="PANTHER" id="PTHR43394">
    <property type="entry name" value="ATP-DEPENDENT PERMEASE MDL1, MITOCHONDRIAL"/>
    <property type="match status" value="1"/>
</dbReference>
<accession>A0ABX0ZUT0</accession>
<evidence type="ECO:0000256" key="1">
    <source>
        <dbReference type="ARBA" id="ARBA00004651"/>
    </source>
</evidence>
<dbReference type="InterPro" id="IPR017871">
    <property type="entry name" value="ABC_transporter-like_CS"/>
</dbReference>
<dbReference type="InterPro" id="IPR036640">
    <property type="entry name" value="ABC1_TM_sf"/>
</dbReference>
<reference evidence="9 10" key="1">
    <citation type="submission" date="2020-03" db="EMBL/GenBank/DDBJ databases">
        <title>WGS of actinomycetes isolated from Thailand.</title>
        <authorList>
            <person name="Thawai C."/>
        </authorList>
    </citation>
    <scope>NUCLEOTIDE SEQUENCE [LARGE SCALE GENOMIC DNA]</scope>
    <source>
        <strain evidence="9 10">PRB2-1</strain>
    </source>
</reference>
<keyword evidence="2 6" id="KW-0812">Transmembrane</keyword>
<dbReference type="Gene3D" id="1.20.1560.10">
    <property type="entry name" value="ABC transporter type 1, transmembrane domain"/>
    <property type="match status" value="1"/>
</dbReference>
<comment type="subcellular location">
    <subcellularLocation>
        <location evidence="1">Cell membrane</location>
        <topology evidence="1">Multi-pass membrane protein</topology>
    </subcellularLocation>
</comment>
<evidence type="ECO:0000256" key="6">
    <source>
        <dbReference type="SAM" id="Phobius"/>
    </source>
</evidence>
<dbReference type="Gene3D" id="3.40.50.300">
    <property type="entry name" value="P-loop containing nucleotide triphosphate hydrolases"/>
    <property type="match status" value="1"/>
</dbReference>
<dbReference type="Pfam" id="PF00664">
    <property type="entry name" value="ABC_membrane"/>
    <property type="match status" value="1"/>
</dbReference>
<keyword evidence="4 6" id="KW-0472">Membrane</keyword>
<feature type="domain" description="ABC transmembrane type-1" evidence="8">
    <location>
        <begin position="43"/>
        <end position="322"/>
    </location>
</feature>
<keyword evidence="10" id="KW-1185">Reference proteome</keyword>